<dbReference type="SUPFAM" id="SSF56112">
    <property type="entry name" value="Protein kinase-like (PK-like)"/>
    <property type="match status" value="1"/>
</dbReference>
<evidence type="ECO:0000256" key="2">
    <source>
        <dbReference type="ARBA" id="ARBA00022679"/>
    </source>
</evidence>
<organism evidence="13 15">
    <name type="scientific">Ficus carica</name>
    <name type="common">Common fig</name>
    <dbReference type="NCBI Taxonomy" id="3494"/>
    <lineage>
        <taxon>Eukaryota</taxon>
        <taxon>Viridiplantae</taxon>
        <taxon>Streptophyta</taxon>
        <taxon>Embryophyta</taxon>
        <taxon>Tracheophyta</taxon>
        <taxon>Spermatophyta</taxon>
        <taxon>Magnoliopsida</taxon>
        <taxon>eudicotyledons</taxon>
        <taxon>Gunneridae</taxon>
        <taxon>Pentapetalae</taxon>
        <taxon>rosids</taxon>
        <taxon>fabids</taxon>
        <taxon>Rosales</taxon>
        <taxon>Moraceae</taxon>
        <taxon>Ficeae</taxon>
        <taxon>Ficus</taxon>
    </lineage>
</organism>
<evidence type="ECO:0000256" key="4">
    <source>
        <dbReference type="ARBA" id="ARBA00022741"/>
    </source>
</evidence>
<dbReference type="SUPFAM" id="SSF51110">
    <property type="entry name" value="alpha-D-mannose-specific plant lectins"/>
    <property type="match status" value="1"/>
</dbReference>
<dbReference type="EMBL" id="BTGU01001218">
    <property type="protein sequence ID" value="GMN19087.1"/>
    <property type="molecule type" value="Genomic_DNA"/>
</dbReference>
<dbReference type="GO" id="GO:0004672">
    <property type="term" value="F:protein kinase activity"/>
    <property type="evidence" value="ECO:0007669"/>
    <property type="project" value="InterPro"/>
</dbReference>
<dbReference type="PROSITE" id="PS50948">
    <property type="entry name" value="PAN"/>
    <property type="match status" value="1"/>
</dbReference>
<name>A0AA87YP23_FICCA</name>
<evidence type="ECO:0000256" key="3">
    <source>
        <dbReference type="ARBA" id="ARBA00022729"/>
    </source>
</evidence>
<gene>
    <name evidence="13" type="ORF">TIFTF001_039718</name>
    <name evidence="14" type="ORF">TIFTF001_039721</name>
</gene>
<dbReference type="Gene3D" id="3.30.200.20">
    <property type="entry name" value="Phosphorylase Kinase, domain 1"/>
    <property type="match status" value="1"/>
</dbReference>
<feature type="transmembrane region" description="Helical" evidence="9">
    <location>
        <begin position="382"/>
        <end position="407"/>
    </location>
</feature>
<feature type="domain" description="Bulb-type lectin" evidence="11">
    <location>
        <begin position="1"/>
        <end position="117"/>
    </location>
</feature>
<dbReference type="SMART" id="SM00220">
    <property type="entry name" value="S_TKc"/>
    <property type="match status" value="1"/>
</dbReference>
<evidence type="ECO:0000259" key="10">
    <source>
        <dbReference type="PROSITE" id="PS50011"/>
    </source>
</evidence>
<evidence type="ECO:0000256" key="6">
    <source>
        <dbReference type="ARBA" id="ARBA00023157"/>
    </source>
</evidence>
<evidence type="ECO:0000313" key="15">
    <source>
        <dbReference type="Proteomes" id="UP001187192"/>
    </source>
</evidence>
<keyword evidence="7" id="KW-0325">Glycoprotein</keyword>
<evidence type="ECO:0000259" key="12">
    <source>
        <dbReference type="PROSITE" id="PS50948"/>
    </source>
</evidence>
<keyword evidence="9" id="KW-0812">Transmembrane</keyword>
<dbReference type="Gene3D" id="1.10.510.10">
    <property type="entry name" value="Transferase(Phosphotransferase) domain 1"/>
    <property type="match status" value="2"/>
</dbReference>
<dbReference type="InterPro" id="IPR000719">
    <property type="entry name" value="Prot_kinase_dom"/>
</dbReference>
<keyword evidence="2" id="KW-0808">Transferase</keyword>
<feature type="domain" description="Protein kinase" evidence="10">
    <location>
        <begin position="435"/>
        <end position="664"/>
    </location>
</feature>
<dbReference type="Pfam" id="PF08276">
    <property type="entry name" value="PAN_2"/>
    <property type="match status" value="1"/>
</dbReference>
<sequence>MFYAACSHPMPNSEEPFVHGADTISVNQSLSGMWYKEAKHTIVWVANREKLVTDRFSSELRISHGNLVLFNESIFPIWSTNVNSSTSSPSMVIAVLLDNGNLVLKDGSNLSKPSLWESFDHLTDTWLPGSKLGYNKKTKHKLIITSWKNSNDPSPGVFSLEPVPSDNSVVILWNKSSIRWSNGAWDESLGYFSLVPEMGRSTYLNFTFVSNDNEMYLTYFIMLVKQKNIYSLNDTTNLLARFVMDISGQFKVLVLNPRGSNPSRGLDWDLKDYSGGCIRKTKLQCGNSDRALGERDKFVEIPSMLLPENNRSEQVANIAACESICYSNCSCYAYAFDNTRCSIWNEDLLDLQQLGASDERGRSLYIRLAASEVQSTKNRKGLIVGVGVGSAVGSIFLLVLILFLVLLRKRIVYTGKGMEGSLIAFGYVDLQNATKNFSEKLGGGGFGSVFKGMLSDSTMVAVKKLERVRQGEKQFQAEVSTIGTIQHVNLVRLRVLSSAETASYTDIKPKNVLLDAEFCPKVADFGLAKLVGREYSRMFTAMEMTLFELLSGRRNSEQTESNGKLKYFPSMTISTVIEGGNLLSLLDDRLEGNANQEEVERVCKAAGWCIQDDEAHRPSMSEVVQMLEGITDVSLPPIPRYLRIFDDNEENVNFLGSNPQDNST</sequence>
<keyword evidence="4 8" id="KW-0547">Nucleotide-binding</keyword>
<evidence type="ECO:0000256" key="5">
    <source>
        <dbReference type="ARBA" id="ARBA00022840"/>
    </source>
</evidence>
<dbReference type="Pfam" id="PF07714">
    <property type="entry name" value="PK_Tyr_Ser-Thr"/>
    <property type="match status" value="1"/>
</dbReference>
<dbReference type="CDD" id="cd01098">
    <property type="entry name" value="PAN_AP_plant"/>
    <property type="match status" value="1"/>
</dbReference>
<dbReference type="Proteomes" id="UP001187192">
    <property type="component" value="Unassembled WGS sequence"/>
</dbReference>
<dbReference type="PROSITE" id="PS00107">
    <property type="entry name" value="PROTEIN_KINASE_ATP"/>
    <property type="match status" value="1"/>
</dbReference>
<reference evidence="13" key="1">
    <citation type="submission" date="2023-07" db="EMBL/GenBank/DDBJ databases">
        <title>draft genome sequence of fig (Ficus carica).</title>
        <authorList>
            <person name="Takahashi T."/>
            <person name="Nishimura K."/>
        </authorList>
    </citation>
    <scope>NUCLEOTIDE SEQUENCE</scope>
</reference>
<dbReference type="PROSITE" id="PS50927">
    <property type="entry name" value="BULB_LECTIN"/>
    <property type="match status" value="1"/>
</dbReference>
<dbReference type="InterPro" id="IPR001245">
    <property type="entry name" value="Ser-Thr/Tyr_kinase_cat_dom"/>
</dbReference>
<comment type="caution">
    <text evidence="13">The sequence shown here is derived from an EMBL/GenBank/DDBJ whole genome shotgun (WGS) entry which is preliminary data.</text>
</comment>
<dbReference type="InterPro" id="IPR051343">
    <property type="entry name" value="G-type_lectin_kinases/EP1-like"/>
</dbReference>
<evidence type="ECO:0008006" key="16">
    <source>
        <dbReference type="Google" id="ProtNLM"/>
    </source>
</evidence>
<dbReference type="Pfam" id="PF01453">
    <property type="entry name" value="B_lectin"/>
    <property type="match status" value="1"/>
</dbReference>
<dbReference type="Gene3D" id="2.90.10.10">
    <property type="entry name" value="Bulb-type lectin domain"/>
    <property type="match status" value="1"/>
</dbReference>
<keyword evidence="15" id="KW-1185">Reference proteome</keyword>
<evidence type="ECO:0000259" key="11">
    <source>
        <dbReference type="PROSITE" id="PS50927"/>
    </source>
</evidence>
<keyword evidence="6" id="KW-1015">Disulfide bond</keyword>
<dbReference type="EMBL" id="BTGU01001219">
    <property type="protein sequence ID" value="GMN19108.1"/>
    <property type="molecule type" value="Genomic_DNA"/>
</dbReference>
<accession>A0AA87YP23</accession>
<evidence type="ECO:0000256" key="1">
    <source>
        <dbReference type="ARBA" id="ARBA00022536"/>
    </source>
</evidence>
<dbReference type="SMART" id="SM00473">
    <property type="entry name" value="PAN_AP"/>
    <property type="match status" value="1"/>
</dbReference>
<feature type="binding site" evidence="8">
    <location>
        <position position="464"/>
    </location>
    <ligand>
        <name>ATP</name>
        <dbReference type="ChEBI" id="CHEBI:30616"/>
    </ligand>
</feature>
<evidence type="ECO:0000256" key="9">
    <source>
        <dbReference type="SAM" id="Phobius"/>
    </source>
</evidence>
<dbReference type="InterPro" id="IPR036426">
    <property type="entry name" value="Bulb-type_lectin_dom_sf"/>
</dbReference>
<dbReference type="InterPro" id="IPR001480">
    <property type="entry name" value="Bulb-type_lectin_dom"/>
</dbReference>
<feature type="domain" description="Apple" evidence="12">
    <location>
        <begin position="285"/>
        <end position="369"/>
    </location>
</feature>
<dbReference type="PANTHER" id="PTHR47976:SF116">
    <property type="entry name" value="RECEPTOR-LIKE SERINE_THREONINE-PROTEIN KINASE"/>
    <property type="match status" value="1"/>
</dbReference>
<dbReference type="PROSITE" id="PS50011">
    <property type="entry name" value="PROTEIN_KINASE_DOM"/>
    <property type="match status" value="1"/>
</dbReference>
<dbReference type="PANTHER" id="PTHR47976">
    <property type="entry name" value="G-TYPE LECTIN S-RECEPTOR-LIKE SERINE/THREONINE-PROTEIN KINASE SD2-5"/>
    <property type="match status" value="1"/>
</dbReference>
<dbReference type="AlphaFoldDB" id="A0AA87YP23"/>
<evidence type="ECO:0000313" key="13">
    <source>
        <dbReference type="EMBL" id="GMN19087.1"/>
    </source>
</evidence>
<proteinExistence type="predicted"/>
<evidence type="ECO:0000313" key="14">
    <source>
        <dbReference type="EMBL" id="GMN19108.1"/>
    </source>
</evidence>
<keyword evidence="9" id="KW-0472">Membrane</keyword>
<evidence type="ECO:0000256" key="8">
    <source>
        <dbReference type="PROSITE-ProRule" id="PRU10141"/>
    </source>
</evidence>
<dbReference type="SMART" id="SM00108">
    <property type="entry name" value="B_lectin"/>
    <property type="match status" value="1"/>
</dbReference>
<protein>
    <recommendedName>
        <fullName evidence="16">Receptor-like serine/threonine-protein kinase</fullName>
    </recommendedName>
</protein>
<keyword evidence="3" id="KW-0732">Signal</keyword>
<evidence type="ECO:0000256" key="7">
    <source>
        <dbReference type="ARBA" id="ARBA00023180"/>
    </source>
</evidence>
<keyword evidence="1" id="KW-0245">EGF-like domain</keyword>
<dbReference type="FunFam" id="3.30.200.20:FF:000178">
    <property type="entry name" value="serine/threonine-protein kinase PBS1-like"/>
    <property type="match status" value="1"/>
</dbReference>
<keyword evidence="5 8" id="KW-0067">ATP-binding</keyword>
<dbReference type="InterPro" id="IPR017441">
    <property type="entry name" value="Protein_kinase_ATP_BS"/>
</dbReference>
<keyword evidence="9" id="KW-1133">Transmembrane helix</keyword>
<dbReference type="InterPro" id="IPR011009">
    <property type="entry name" value="Kinase-like_dom_sf"/>
</dbReference>
<dbReference type="GO" id="GO:0005524">
    <property type="term" value="F:ATP binding"/>
    <property type="evidence" value="ECO:0007669"/>
    <property type="project" value="UniProtKB-UniRule"/>
</dbReference>
<dbReference type="InterPro" id="IPR003609">
    <property type="entry name" value="Pan_app"/>
</dbReference>